<keyword evidence="3" id="KW-1185">Reference proteome</keyword>
<dbReference type="EMBL" id="CAJZBQ010000018">
    <property type="protein sequence ID" value="CAG9317167.1"/>
    <property type="molecule type" value="Genomic_DNA"/>
</dbReference>
<evidence type="ECO:0000313" key="3">
    <source>
        <dbReference type="Proteomes" id="UP001162131"/>
    </source>
</evidence>
<organism evidence="2 3">
    <name type="scientific">Blepharisma stoltei</name>
    <dbReference type="NCBI Taxonomy" id="1481888"/>
    <lineage>
        <taxon>Eukaryota</taxon>
        <taxon>Sar</taxon>
        <taxon>Alveolata</taxon>
        <taxon>Ciliophora</taxon>
        <taxon>Postciliodesmatophora</taxon>
        <taxon>Heterotrichea</taxon>
        <taxon>Heterotrichida</taxon>
        <taxon>Blepharismidae</taxon>
        <taxon>Blepharisma</taxon>
    </lineage>
</organism>
<evidence type="ECO:0000313" key="2">
    <source>
        <dbReference type="EMBL" id="CAG9317167.1"/>
    </source>
</evidence>
<sequence length="524" mass="59719">MAADIRIKGEGKPIPHILQKPRKNQFDEVLLESERLLTGSNANAEINLPNPDLTVNLKSLSSLYLDANKKFIELKKKLEQFYLDARREHPILHPNRSHQWTKLLYQSLHKLLNECVFTSARKLQLECLDRVYDWYYEKIGKENSLQVEEEQPNGGVIREPISVFEIEDEVEQLGDAQNFDKLSHYSRRQINSANSQRPITAISTSSKWLEQRPQSTFRGAVQAFVGAGEPIKPTDDPGFESTYVTYKPLGEDAEKLMEKRFQNFRNKEVAEKRLRDEMNQKVKRWVSARAKRAEEQSRRTESFRFASKFEQRAYSPARPATSSSFNVGKASLIDFTKQIDPQIDLESEDSKLPPLVDETLPMHKLDKVNTLRKLHGDLIDARNVDEGKLIQDPSAVTLTVYPQSTSKGWYKQSDTSRPVTAGTTFPAPRSSSLRALDRPITAQTRGQIEELYEVKRRLASHNIPCSFDAMKYALLTPDDLPSEQLTVSSLPKPGAGLLLNPFIKIGKKKKKKKGKKKGKKSKKA</sequence>
<feature type="region of interest" description="Disordered" evidence="1">
    <location>
        <begin position="504"/>
        <end position="524"/>
    </location>
</feature>
<comment type="caution">
    <text evidence="2">The sequence shown here is derived from an EMBL/GenBank/DDBJ whole genome shotgun (WGS) entry which is preliminary data.</text>
</comment>
<gene>
    <name evidence="2" type="ORF">BSTOLATCC_MIC18421</name>
</gene>
<evidence type="ECO:0000256" key="1">
    <source>
        <dbReference type="SAM" id="MobiDB-lite"/>
    </source>
</evidence>
<dbReference type="AlphaFoldDB" id="A0AAU9ITY1"/>
<proteinExistence type="predicted"/>
<feature type="compositionally biased region" description="Basic residues" evidence="1">
    <location>
        <begin position="505"/>
        <end position="524"/>
    </location>
</feature>
<reference evidence="2" key="1">
    <citation type="submission" date="2021-09" db="EMBL/GenBank/DDBJ databases">
        <authorList>
            <consortium name="AG Swart"/>
            <person name="Singh M."/>
            <person name="Singh A."/>
            <person name="Seah K."/>
            <person name="Emmerich C."/>
        </authorList>
    </citation>
    <scope>NUCLEOTIDE SEQUENCE</scope>
    <source>
        <strain evidence="2">ATCC30299</strain>
    </source>
</reference>
<protein>
    <submittedName>
        <fullName evidence="2">Uncharacterized protein</fullName>
    </submittedName>
</protein>
<accession>A0AAU9ITY1</accession>
<dbReference type="Proteomes" id="UP001162131">
    <property type="component" value="Unassembled WGS sequence"/>
</dbReference>
<name>A0AAU9ITY1_9CILI</name>